<dbReference type="EMBL" id="JAVXUP010000181">
    <property type="protein sequence ID" value="KAK3035189.1"/>
    <property type="molecule type" value="Genomic_DNA"/>
</dbReference>
<gene>
    <name evidence="2" type="ORF">RJ639_034577</name>
</gene>
<protein>
    <submittedName>
        <fullName evidence="2">Uncharacterized protein</fullName>
    </submittedName>
</protein>
<keyword evidence="3" id="KW-1185">Reference proteome</keyword>
<accession>A0AA89B9K7</accession>
<evidence type="ECO:0000256" key="1">
    <source>
        <dbReference type="SAM" id="Phobius"/>
    </source>
</evidence>
<sequence length="149" mass="16255">MLEQNFMGHKLTVQLIKGDWFLAKIKSCDYAMVVRTNVRHVSRHAMTRSGEAARMRIMKLTLIDQAGISPSANTKKSSKSGGAKKAIGLLRNEQLEATLLFFGAGGHVTFSGILYFCAFGVEQPPLNSASSIFVILSELFLPQGASFSD</sequence>
<name>A0AA89B9K7_9ASTE</name>
<comment type="caution">
    <text evidence="2">The sequence shown here is derived from an EMBL/GenBank/DDBJ whole genome shotgun (WGS) entry which is preliminary data.</text>
</comment>
<keyword evidence="1" id="KW-0812">Transmembrane</keyword>
<keyword evidence="1" id="KW-1133">Transmembrane helix</keyword>
<proteinExistence type="predicted"/>
<feature type="transmembrane region" description="Helical" evidence="1">
    <location>
        <begin position="99"/>
        <end position="121"/>
    </location>
</feature>
<dbReference type="AlphaFoldDB" id="A0AA89B9K7"/>
<reference evidence="2" key="1">
    <citation type="submission" date="2022-12" db="EMBL/GenBank/DDBJ databases">
        <title>Draft genome assemblies for two species of Escallonia (Escalloniales).</title>
        <authorList>
            <person name="Chanderbali A."/>
            <person name="Dervinis C."/>
            <person name="Anghel I."/>
            <person name="Soltis D."/>
            <person name="Soltis P."/>
            <person name="Zapata F."/>
        </authorList>
    </citation>
    <scope>NUCLEOTIDE SEQUENCE</scope>
    <source>
        <strain evidence="2">UCBG64.0493</strain>
        <tissue evidence="2">Leaf</tissue>
    </source>
</reference>
<organism evidence="2 3">
    <name type="scientific">Escallonia herrerae</name>
    <dbReference type="NCBI Taxonomy" id="1293975"/>
    <lineage>
        <taxon>Eukaryota</taxon>
        <taxon>Viridiplantae</taxon>
        <taxon>Streptophyta</taxon>
        <taxon>Embryophyta</taxon>
        <taxon>Tracheophyta</taxon>
        <taxon>Spermatophyta</taxon>
        <taxon>Magnoliopsida</taxon>
        <taxon>eudicotyledons</taxon>
        <taxon>Gunneridae</taxon>
        <taxon>Pentapetalae</taxon>
        <taxon>asterids</taxon>
        <taxon>campanulids</taxon>
        <taxon>Escalloniales</taxon>
        <taxon>Escalloniaceae</taxon>
        <taxon>Escallonia</taxon>
    </lineage>
</organism>
<evidence type="ECO:0000313" key="2">
    <source>
        <dbReference type="EMBL" id="KAK3035189.1"/>
    </source>
</evidence>
<evidence type="ECO:0000313" key="3">
    <source>
        <dbReference type="Proteomes" id="UP001188597"/>
    </source>
</evidence>
<keyword evidence="1" id="KW-0472">Membrane</keyword>
<dbReference type="Proteomes" id="UP001188597">
    <property type="component" value="Unassembled WGS sequence"/>
</dbReference>